<evidence type="ECO:0000313" key="2">
    <source>
        <dbReference type="Proteomes" id="UP000305067"/>
    </source>
</evidence>
<keyword evidence="2" id="KW-1185">Reference proteome</keyword>
<evidence type="ECO:0000313" key="1">
    <source>
        <dbReference type="EMBL" id="TFL01729.1"/>
    </source>
</evidence>
<dbReference type="SUPFAM" id="SSF52047">
    <property type="entry name" value="RNI-like"/>
    <property type="match status" value="1"/>
</dbReference>
<dbReference type="OrthoDB" id="3188866at2759"/>
<sequence>MCSCGTAMTPEACQLVVRYASSRADLCSLCAVSKTFRTAAERALYNTLFLVGSNSTTQSLCHTLITQLRLAHLVGAITIHIPPTGGSTDSTDELPATTVTNDFWANVSRALHNATFLRHLNIHINDDSDTAMAWIFQRCTFKLFTFHCDLQWDAHLISFLNRQDTITDLYILNYTANPSDSSSSADHAETSLVPSAIAEATQVQKGVMPCLALLECTSIEAAAFMIPGRAITRLKTSISQPNLTGKLADISTLFENVPLAKRRLRSLYVADDFHSWTSSQAILTHAMSALPVLHRLRYIGVLVLPIGGQERLMLYGVLRKLPKLQCLELDITAWDPPPATLRAYRALSKELALYCKIVDCIVFVQDDDRTVMIQEHHRAVPYWDVDADMNTDTLWRDV</sequence>
<dbReference type="EMBL" id="ML178824">
    <property type="protein sequence ID" value="TFL01729.1"/>
    <property type="molecule type" value="Genomic_DNA"/>
</dbReference>
<proteinExistence type="predicted"/>
<reference evidence="1 2" key="1">
    <citation type="journal article" date="2019" name="Nat. Ecol. Evol.">
        <title>Megaphylogeny resolves global patterns of mushroom evolution.</title>
        <authorList>
            <person name="Varga T."/>
            <person name="Krizsan K."/>
            <person name="Foldi C."/>
            <person name="Dima B."/>
            <person name="Sanchez-Garcia M."/>
            <person name="Sanchez-Ramirez S."/>
            <person name="Szollosi G.J."/>
            <person name="Szarkandi J.G."/>
            <person name="Papp V."/>
            <person name="Albert L."/>
            <person name="Andreopoulos W."/>
            <person name="Angelini C."/>
            <person name="Antonin V."/>
            <person name="Barry K.W."/>
            <person name="Bougher N.L."/>
            <person name="Buchanan P."/>
            <person name="Buyck B."/>
            <person name="Bense V."/>
            <person name="Catcheside P."/>
            <person name="Chovatia M."/>
            <person name="Cooper J."/>
            <person name="Damon W."/>
            <person name="Desjardin D."/>
            <person name="Finy P."/>
            <person name="Geml J."/>
            <person name="Haridas S."/>
            <person name="Hughes K."/>
            <person name="Justo A."/>
            <person name="Karasinski D."/>
            <person name="Kautmanova I."/>
            <person name="Kiss B."/>
            <person name="Kocsube S."/>
            <person name="Kotiranta H."/>
            <person name="LaButti K.M."/>
            <person name="Lechner B.E."/>
            <person name="Liimatainen K."/>
            <person name="Lipzen A."/>
            <person name="Lukacs Z."/>
            <person name="Mihaltcheva S."/>
            <person name="Morgado L.N."/>
            <person name="Niskanen T."/>
            <person name="Noordeloos M.E."/>
            <person name="Ohm R.A."/>
            <person name="Ortiz-Santana B."/>
            <person name="Ovrebo C."/>
            <person name="Racz N."/>
            <person name="Riley R."/>
            <person name="Savchenko A."/>
            <person name="Shiryaev A."/>
            <person name="Soop K."/>
            <person name="Spirin V."/>
            <person name="Szebenyi C."/>
            <person name="Tomsovsky M."/>
            <person name="Tulloss R.E."/>
            <person name="Uehling J."/>
            <person name="Grigoriev I.V."/>
            <person name="Vagvolgyi C."/>
            <person name="Papp T."/>
            <person name="Martin F.M."/>
            <person name="Miettinen O."/>
            <person name="Hibbett D.S."/>
            <person name="Nagy L.G."/>
        </authorList>
    </citation>
    <scope>NUCLEOTIDE SEQUENCE [LARGE SCALE GENOMIC DNA]</scope>
    <source>
        <strain evidence="1 2">CBS 309.79</strain>
    </source>
</reference>
<organism evidence="1 2">
    <name type="scientific">Pterulicium gracile</name>
    <dbReference type="NCBI Taxonomy" id="1884261"/>
    <lineage>
        <taxon>Eukaryota</taxon>
        <taxon>Fungi</taxon>
        <taxon>Dikarya</taxon>
        <taxon>Basidiomycota</taxon>
        <taxon>Agaricomycotina</taxon>
        <taxon>Agaricomycetes</taxon>
        <taxon>Agaricomycetidae</taxon>
        <taxon>Agaricales</taxon>
        <taxon>Pleurotineae</taxon>
        <taxon>Pterulaceae</taxon>
        <taxon>Pterulicium</taxon>
    </lineage>
</organism>
<protein>
    <recommendedName>
        <fullName evidence="3">F-box domain-containing protein</fullName>
    </recommendedName>
</protein>
<evidence type="ECO:0008006" key="3">
    <source>
        <dbReference type="Google" id="ProtNLM"/>
    </source>
</evidence>
<dbReference type="STRING" id="1884261.A0A5C3QN87"/>
<dbReference type="AlphaFoldDB" id="A0A5C3QN87"/>
<name>A0A5C3QN87_9AGAR</name>
<gene>
    <name evidence="1" type="ORF">BDV98DRAFT_67201</name>
</gene>
<dbReference type="Proteomes" id="UP000305067">
    <property type="component" value="Unassembled WGS sequence"/>
</dbReference>
<accession>A0A5C3QN87</accession>